<evidence type="ECO:0000313" key="3">
    <source>
        <dbReference type="Proteomes" id="UP000290365"/>
    </source>
</evidence>
<reference evidence="2 3" key="1">
    <citation type="submission" date="2019-01" db="EMBL/GenBank/DDBJ databases">
        <title>Ktedonosporobacter rubrisoli SCAWS-G2.</title>
        <authorList>
            <person name="Huang Y."/>
            <person name="Yan B."/>
        </authorList>
    </citation>
    <scope>NUCLEOTIDE SEQUENCE [LARGE SCALE GENOMIC DNA]</scope>
    <source>
        <strain evidence="2 3">SCAWS-G2</strain>
    </source>
</reference>
<keyword evidence="3" id="KW-1185">Reference proteome</keyword>
<dbReference type="InterPro" id="IPR050483">
    <property type="entry name" value="CoA-transferase_III_domain"/>
</dbReference>
<dbReference type="Proteomes" id="UP000290365">
    <property type="component" value="Chromosome"/>
</dbReference>
<name>A0A4P6JR06_KTERU</name>
<accession>A0A4P6JR06</accession>
<dbReference type="KEGG" id="kbs:EPA93_17115"/>
<dbReference type="PANTHER" id="PTHR48207">
    <property type="entry name" value="SUCCINATE--HYDROXYMETHYLGLUTARATE COA-TRANSFERASE"/>
    <property type="match status" value="1"/>
</dbReference>
<dbReference type="AlphaFoldDB" id="A0A4P6JR06"/>
<dbReference type="InterPro" id="IPR044855">
    <property type="entry name" value="CoA-Trfase_III_dom3_sf"/>
</dbReference>
<dbReference type="PANTHER" id="PTHR48207:SF3">
    <property type="entry name" value="SUCCINATE--HYDROXYMETHYLGLUTARATE COA-TRANSFERASE"/>
    <property type="match status" value="1"/>
</dbReference>
<proteinExistence type="predicted"/>
<sequence length="384" mass="42070">MLPLQGIRVLDLSRVLSGPFCTMTLADLGAEVIKIERPGGDDTRHFAPLVKGESTYFLSINRNKKSVVVDMKTEQGQQIIWELLARSDVVVENFRPGTLERLGFGWEAIHERYPAVILASISGYGQTGPLASRPGYDLIAQGEGGLMDVTGDVGGPPVKVGFSVADIGTGMWAVIGILAALMTRAGTGQGNHVDVSLLETVTSWQTYFATAALIAGHHPQRLGSAHQGIAPYQSFEASDGYFNLAVGNDSLWPRFCDVLDGIYEGEKWYRLADYDTNNKRVQRRAELAEQLNAIFRAQPRHFWLELFQKAGIPAGSVDAIEEVARNPQLLARQMIEHVEHQVIGQMPVFHTPITFSNMERVSPVAPPLLGENTEEVLRGLGIVP</sequence>
<evidence type="ECO:0000256" key="1">
    <source>
        <dbReference type="ARBA" id="ARBA00022679"/>
    </source>
</evidence>
<dbReference type="InterPro" id="IPR023606">
    <property type="entry name" value="CoA-Trfase_III_dom_1_sf"/>
</dbReference>
<dbReference type="InterPro" id="IPR003673">
    <property type="entry name" value="CoA-Trfase_fam_III"/>
</dbReference>
<dbReference type="RefSeq" id="WP_129888675.1">
    <property type="nucleotide sequence ID" value="NZ_CP035758.1"/>
</dbReference>
<gene>
    <name evidence="2" type="ORF">EPA93_17115</name>
</gene>
<organism evidence="2 3">
    <name type="scientific">Ktedonosporobacter rubrisoli</name>
    <dbReference type="NCBI Taxonomy" id="2509675"/>
    <lineage>
        <taxon>Bacteria</taxon>
        <taxon>Bacillati</taxon>
        <taxon>Chloroflexota</taxon>
        <taxon>Ktedonobacteria</taxon>
        <taxon>Ktedonobacterales</taxon>
        <taxon>Ktedonosporobacteraceae</taxon>
        <taxon>Ktedonosporobacter</taxon>
    </lineage>
</organism>
<dbReference type="EMBL" id="CP035758">
    <property type="protein sequence ID" value="QBD77620.1"/>
    <property type="molecule type" value="Genomic_DNA"/>
</dbReference>
<dbReference type="Pfam" id="PF02515">
    <property type="entry name" value="CoA_transf_3"/>
    <property type="match status" value="1"/>
</dbReference>
<dbReference type="Gene3D" id="3.30.1540.10">
    <property type="entry name" value="formyl-coa transferase, domain 3"/>
    <property type="match status" value="1"/>
</dbReference>
<keyword evidence="1 2" id="KW-0808">Transferase</keyword>
<protein>
    <submittedName>
        <fullName evidence="2">CoA transferase</fullName>
    </submittedName>
</protein>
<dbReference type="GO" id="GO:0008410">
    <property type="term" value="F:CoA-transferase activity"/>
    <property type="evidence" value="ECO:0007669"/>
    <property type="project" value="TreeGrafter"/>
</dbReference>
<dbReference type="OrthoDB" id="9780178at2"/>
<dbReference type="SUPFAM" id="SSF89796">
    <property type="entry name" value="CoA-transferase family III (CaiB/BaiF)"/>
    <property type="match status" value="1"/>
</dbReference>
<evidence type="ECO:0000313" key="2">
    <source>
        <dbReference type="EMBL" id="QBD77620.1"/>
    </source>
</evidence>
<dbReference type="Gene3D" id="3.40.50.10540">
    <property type="entry name" value="Crotonobetainyl-coa:carnitine coa-transferase, domain 1"/>
    <property type="match status" value="1"/>
</dbReference>